<comment type="caution">
    <text evidence="8">The sequence shown here is derived from an EMBL/GenBank/DDBJ whole genome shotgun (WGS) entry which is preliminary data.</text>
</comment>
<evidence type="ECO:0000256" key="2">
    <source>
        <dbReference type="ARBA" id="ARBA00022723"/>
    </source>
</evidence>
<evidence type="ECO:0000256" key="4">
    <source>
        <dbReference type="ARBA" id="ARBA00022833"/>
    </source>
</evidence>
<comment type="similarity">
    <text evidence="5">Belongs to the AspA/AstE family. Succinylglutamate desuccinylase subfamily.</text>
</comment>
<comment type="cofactor">
    <cofactor evidence="5">
        <name>Zn(2+)</name>
        <dbReference type="ChEBI" id="CHEBI:29105"/>
    </cofactor>
    <text evidence="5">Binds 1 zinc ion per subunit.</text>
</comment>
<dbReference type="HAMAP" id="MF_00767">
    <property type="entry name" value="Arg_catab_AstE"/>
    <property type="match status" value="1"/>
</dbReference>
<keyword evidence="4 5" id="KW-0862">Zinc</keyword>
<keyword evidence="1 5" id="KW-0056">Arginine metabolism</keyword>
<dbReference type="EC" id="3.5.1.96" evidence="5"/>
<dbReference type="OrthoDB" id="5290473at2"/>
<feature type="binding site" evidence="5">
    <location>
        <position position="62"/>
    </location>
    <ligand>
        <name>Zn(2+)</name>
        <dbReference type="ChEBI" id="CHEBI:29105"/>
    </ligand>
</feature>
<gene>
    <name evidence="5 8" type="primary">astE</name>
    <name evidence="8" type="ORF">VEZ01S_16_00560</name>
</gene>
<keyword evidence="9" id="KW-1185">Reference proteome</keyword>
<dbReference type="eggNOG" id="COG2988">
    <property type="taxonomic scope" value="Bacteria"/>
</dbReference>
<dbReference type="GO" id="GO:0009017">
    <property type="term" value="F:succinylglutamate desuccinylase activity"/>
    <property type="evidence" value="ECO:0007669"/>
    <property type="project" value="UniProtKB-EC"/>
</dbReference>
<dbReference type="InterPro" id="IPR016681">
    <property type="entry name" value="SuccinylGlu_desuccinylase"/>
</dbReference>
<dbReference type="Gene3D" id="3.40.630.10">
    <property type="entry name" value="Zn peptidases"/>
    <property type="match status" value="1"/>
</dbReference>
<comment type="function">
    <text evidence="5">Transforms N(2)-succinylglutamate into succinate and glutamate.</text>
</comment>
<dbReference type="STRING" id="1219080.VEZ01S_16_00560"/>
<dbReference type="PANTHER" id="PTHR15162">
    <property type="entry name" value="ASPARTOACYLASE"/>
    <property type="match status" value="1"/>
</dbReference>
<dbReference type="EMBL" id="BATM01000016">
    <property type="protein sequence ID" value="GAD79507.1"/>
    <property type="molecule type" value="Genomic_DNA"/>
</dbReference>
<dbReference type="Proteomes" id="UP000016562">
    <property type="component" value="Unassembled WGS sequence"/>
</dbReference>
<dbReference type="Pfam" id="PF04952">
    <property type="entry name" value="AstE_AspA_hybrid"/>
    <property type="match status" value="1"/>
</dbReference>
<feature type="binding site" evidence="5">
    <location>
        <position position="154"/>
    </location>
    <ligand>
        <name>Zn(2+)</name>
        <dbReference type="ChEBI" id="CHEBI:29105"/>
    </ligand>
</feature>
<evidence type="ECO:0000256" key="3">
    <source>
        <dbReference type="ARBA" id="ARBA00022801"/>
    </source>
</evidence>
<feature type="binding site" evidence="5">
    <location>
        <position position="65"/>
    </location>
    <ligand>
        <name>Zn(2+)</name>
        <dbReference type="ChEBI" id="CHEBI:29105"/>
    </ligand>
</feature>
<evidence type="ECO:0000259" key="6">
    <source>
        <dbReference type="Pfam" id="PF04952"/>
    </source>
</evidence>
<comment type="pathway">
    <text evidence="5">Amino-acid degradation; L-arginine degradation via AST pathway; L-glutamate and succinate from L-arginine: step 5/5.</text>
</comment>
<dbReference type="PANTHER" id="PTHR15162:SF7">
    <property type="entry name" value="SUCCINYLGLUTAMATE DESUCCINYLASE"/>
    <property type="match status" value="1"/>
</dbReference>
<dbReference type="GO" id="GO:0008270">
    <property type="term" value="F:zinc ion binding"/>
    <property type="evidence" value="ECO:0007669"/>
    <property type="project" value="UniProtKB-UniRule"/>
</dbReference>
<evidence type="ECO:0000313" key="8">
    <source>
        <dbReference type="EMBL" id="GAD79507.1"/>
    </source>
</evidence>
<dbReference type="Pfam" id="PF24827">
    <property type="entry name" value="AstE_AspA_cat"/>
    <property type="match status" value="1"/>
</dbReference>
<feature type="active site" evidence="5">
    <location>
        <position position="218"/>
    </location>
</feature>
<dbReference type="InterPro" id="IPR007036">
    <property type="entry name" value="Aste_AspA_hybrid_dom"/>
</dbReference>
<sequence length="346" mass="39121">MANKLFASSFLQETLYPSISTPRSVSFSNGVTMTLLQRGVLQVSPPVVRDSCKHIVLSSAVHGNETAPIELLDELVRLISEQKLTPEHPLLFVIAHPQSILEETRFIETNLNRLFGHQHYPDSLELTIACNLKEQIKQFWQDTAIQSRWHLDMHCSIRASKHYTFAISPQSSYPTRDKEFVSFMLQGGIEALLLSEEASSTFSWFSASEWGAQAATFELGQVAQLGCNDPQKLTSFSQALMELIQLNPDQQHEETQDSSMIFYQVHESIYRENEQFELCFDDALANFSHFGLGEPLAKDGQRVLTMPIEQGRVVFPNANVERSQRAALIVKPCATHYVDKQLKVCD</sequence>
<evidence type="ECO:0000256" key="5">
    <source>
        <dbReference type="HAMAP-Rule" id="MF_00767"/>
    </source>
</evidence>
<evidence type="ECO:0000313" key="9">
    <source>
        <dbReference type="Proteomes" id="UP000016562"/>
    </source>
</evidence>
<accession>U3B238</accession>
<dbReference type="RefSeq" id="WP_021713216.1">
    <property type="nucleotide sequence ID" value="NZ_BATM01000016.1"/>
</dbReference>
<name>U3B238_9VIBR</name>
<evidence type="ECO:0000259" key="7">
    <source>
        <dbReference type="Pfam" id="PF24827"/>
    </source>
</evidence>
<comment type="catalytic activity">
    <reaction evidence="5">
        <text>N-succinyl-L-glutamate + H2O = L-glutamate + succinate</text>
        <dbReference type="Rhea" id="RHEA:15169"/>
        <dbReference type="ChEBI" id="CHEBI:15377"/>
        <dbReference type="ChEBI" id="CHEBI:29985"/>
        <dbReference type="ChEBI" id="CHEBI:30031"/>
        <dbReference type="ChEBI" id="CHEBI:58763"/>
        <dbReference type="EC" id="3.5.1.96"/>
    </reaction>
</comment>
<keyword evidence="2 5" id="KW-0479">Metal-binding</keyword>
<dbReference type="GO" id="GO:0019544">
    <property type="term" value="P:L-arginine catabolic process to L-glutamate"/>
    <property type="evidence" value="ECO:0007669"/>
    <property type="project" value="UniProtKB-UniRule"/>
</dbReference>
<reference evidence="8 9" key="1">
    <citation type="submission" date="2013-09" db="EMBL/GenBank/DDBJ databases">
        <title>Whole genome shotgun sequence of Vibrio ezurae NBRC 102218.</title>
        <authorList>
            <person name="Yoshida I."/>
            <person name="Hosoyama A."/>
            <person name="Numata M."/>
            <person name="Hashimoto M."/>
            <person name="Hosoyama Y."/>
            <person name="Tsuchikane K."/>
            <person name="Noguchi M."/>
            <person name="Hirakata S."/>
            <person name="Ichikawa N."/>
            <person name="Ohji S."/>
            <person name="Yamazoe A."/>
            <person name="Fujita N."/>
        </authorList>
    </citation>
    <scope>NUCLEOTIDE SEQUENCE [LARGE SCALE GENOMIC DNA]</scope>
    <source>
        <strain evidence="8 9">NBRC 102218</strain>
    </source>
</reference>
<dbReference type="SUPFAM" id="SSF53187">
    <property type="entry name" value="Zn-dependent exopeptidases"/>
    <property type="match status" value="1"/>
</dbReference>
<dbReference type="UniPathway" id="UPA00185">
    <property type="reaction ID" value="UER00283"/>
</dbReference>
<feature type="domain" description="Succinylglutamate desuccinylase/Aspartoacylase catalytic" evidence="7">
    <location>
        <begin position="53"/>
        <end position="244"/>
    </location>
</feature>
<keyword evidence="3 5" id="KW-0378">Hydrolase</keyword>
<feature type="domain" description="AstE/AspA barrel-sandwich hybrid" evidence="6">
    <location>
        <begin position="259"/>
        <end position="332"/>
    </location>
</feature>
<dbReference type="GO" id="GO:0019545">
    <property type="term" value="P:L-arginine catabolic process to succinate"/>
    <property type="evidence" value="ECO:0007669"/>
    <property type="project" value="UniProtKB-UniRule"/>
</dbReference>
<proteinExistence type="inferred from homology"/>
<dbReference type="NCBIfam" id="NF003706">
    <property type="entry name" value="PRK05324.1"/>
    <property type="match status" value="1"/>
</dbReference>
<dbReference type="GO" id="GO:0016788">
    <property type="term" value="F:hydrolase activity, acting on ester bonds"/>
    <property type="evidence" value="ECO:0007669"/>
    <property type="project" value="UniProtKB-UniRule"/>
</dbReference>
<dbReference type="AlphaFoldDB" id="U3B238"/>
<organism evidence="8 9">
    <name type="scientific">Vibrio ezurae NBRC 102218</name>
    <dbReference type="NCBI Taxonomy" id="1219080"/>
    <lineage>
        <taxon>Bacteria</taxon>
        <taxon>Pseudomonadati</taxon>
        <taxon>Pseudomonadota</taxon>
        <taxon>Gammaproteobacteria</taxon>
        <taxon>Vibrionales</taxon>
        <taxon>Vibrionaceae</taxon>
        <taxon>Vibrio</taxon>
    </lineage>
</organism>
<dbReference type="InterPro" id="IPR055438">
    <property type="entry name" value="AstE_AspA_cat"/>
</dbReference>
<evidence type="ECO:0000256" key="1">
    <source>
        <dbReference type="ARBA" id="ARBA00022503"/>
    </source>
</evidence>
<protein>
    <recommendedName>
        <fullName evidence="5">Succinylglutamate desuccinylase</fullName>
        <ecNumber evidence="5">3.5.1.96</ecNumber>
    </recommendedName>
</protein>
<dbReference type="InterPro" id="IPR050178">
    <property type="entry name" value="AspA/AstE_fam"/>
</dbReference>